<dbReference type="GO" id="GO:0009986">
    <property type="term" value="C:cell surface"/>
    <property type="evidence" value="ECO:0007669"/>
    <property type="project" value="UniProtKB-SubCell"/>
</dbReference>
<feature type="transmembrane region" description="Helical" evidence="3">
    <location>
        <begin position="12"/>
        <end position="34"/>
    </location>
</feature>
<evidence type="ECO:0000313" key="5">
    <source>
        <dbReference type="Proteomes" id="UP000253314"/>
    </source>
</evidence>
<organism evidence="4 5">
    <name type="scientific">Bacillus taeanensis</name>
    <dbReference type="NCBI Taxonomy" id="273032"/>
    <lineage>
        <taxon>Bacteria</taxon>
        <taxon>Bacillati</taxon>
        <taxon>Bacillota</taxon>
        <taxon>Bacilli</taxon>
        <taxon>Bacillales</taxon>
        <taxon>Bacillaceae</taxon>
        <taxon>Bacillus</taxon>
    </lineage>
</organism>
<gene>
    <name evidence="4" type="ORF">DS031_02225</name>
</gene>
<evidence type="ECO:0000256" key="2">
    <source>
        <dbReference type="ARBA" id="ARBA00023287"/>
    </source>
</evidence>
<keyword evidence="3" id="KW-0812">Transmembrane</keyword>
<dbReference type="RefSeq" id="WP_113804287.1">
    <property type="nucleotide sequence ID" value="NZ_QOCW01000001.1"/>
</dbReference>
<evidence type="ECO:0000313" key="4">
    <source>
        <dbReference type="EMBL" id="RBW71585.1"/>
    </source>
</evidence>
<dbReference type="EMBL" id="QOCW01000001">
    <property type="protein sequence ID" value="RBW71585.1"/>
    <property type="molecule type" value="Genomic_DNA"/>
</dbReference>
<keyword evidence="5" id="KW-1185">Reference proteome</keyword>
<reference evidence="4 5" key="1">
    <citation type="submission" date="2018-07" db="EMBL/GenBank/DDBJ databases">
        <title>Lottiidibacillus patelloidae gen. nov., sp. nov., isolated from the intestinal tract of a marine limpet and the reclassification of B. taeanensis BH030017T, B. algicola KMM 3737T and B. hwajinpoensis SW-72T as genus Lottiidibacillus.</title>
        <authorList>
            <person name="Liu R."/>
            <person name="Huang Z."/>
        </authorList>
    </citation>
    <scope>NUCLEOTIDE SEQUENCE [LARGE SCALE GENOMIC DNA]</scope>
    <source>
        <strain evidence="4 5">BH030017</strain>
    </source>
</reference>
<protein>
    <recommendedName>
        <fullName evidence="6">Prepilin-type N-terminal cleavage/methylation domain-containing protein</fullName>
    </recommendedName>
</protein>
<keyword evidence="3" id="KW-1133">Transmembrane helix</keyword>
<dbReference type="NCBIfam" id="TIGR02532">
    <property type="entry name" value="IV_pilin_GFxxxE"/>
    <property type="match status" value="1"/>
</dbReference>
<dbReference type="InterPro" id="IPR012902">
    <property type="entry name" value="N_methyl_site"/>
</dbReference>
<evidence type="ECO:0000256" key="3">
    <source>
        <dbReference type="SAM" id="Phobius"/>
    </source>
</evidence>
<keyword evidence="3" id="KW-0472">Membrane</keyword>
<proteinExistence type="predicted"/>
<sequence>MHFNKKEDGFTLLEVLLSLSILSIVLLTFSGLFLQSTFFSSKNEDHLAAVHLAPEVLIEVKQTLNPSNFLNLSSSYTVTEFNSTFNANLHEQLDYYISIDVHYEEDQQITDNLLHIYIKIYTLENNQEKILIETFGYKGM</sequence>
<dbReference type="GO" id="GO:0030420">
    <property type="term" value="P:establishment of competence for transformation"/>
    <property type="evidence" value="ECO:0007669"/>
    <property type="project" value="UniProtKB-KW"/>
</dbReference>
<evidence type="ECO:0000256" key="1">
    <source>
        <dbReference type="ARBA" id="ARBA00004241"/>
    </source>
</evidence>
<evidence type="ECO:0008006" key="6">
    <source>
        <dbReference type="Google" id="ProtNLM"/>
    </source>
</evidence>
<keyword evidence="2" id="KW-0178">Competence</keyword>
<name>A0A366Y2H8_9BACI</name>
<dbReference type="AlphaFoldDB" id="A0A366Y2H8"/>
<comment type="subcellular location">
    <subcellularLocation>
        <location evidence="1">Cell surface</location>
    </subcellularLocation>
</comment>
<dbReference type="Proteomes" id="UP000253314">
    <property type="component" value="Unassembled WGS sequence"/>
</dbReference>
<accession>A0A366Y2H8</accession>
<dbReference type="Pfam" id="PF07963">
    <property type="entry name" value="N_methyl"/>
    <property type="match status" value="1"/>
</dbReference>
<comment type="caution">
    <text evidence="4">The sequence shown here is derived from an EMBL/GenBank/DDBJ whole genome shotgun (WGS) entry which is preliminary data.</text>
</comment>